<protein>
    <submittedName>
        <fullName evidence="2">Uncharacterized protein</fullName>
    </submittedName>
</protein>
<accession>D2R1D5</accession>
<dbReference type="Proteomes" id="UP000001887">
    <property type="component" value="Chromosome"/>
</dbReference>
<evidence type="ECO:0000313" key="2">
    <source>
        <dbReference type="EMBL" id="ADB14920.1"/>
    </source>
</evidence>
<sequence>MEINPYQSPEKKEEEPTVAAELATSDASADQGYLAAFEKSLRGMRSIWIVRGCSDVVSLMLLVPTEKETPWALYFVTLMPPFAVAWKVRQTLAIVHGKQRANLLYFVILLPMIGTVATFLIERQLKEELRRLQESQAILGRGESKVPLAEGEGSGVF</sequence>
<feature type="transmembrane region" description="Helical" evidence="1">
    <location>
        <begin position="71"/>
        <end position="89"/>
    </location>
</feature>
<dbReference type="HOGENOM" id="CLU_1676226_0_0_0"/>
<proteinExistence type="predicted"/>
<name>D2R1D5_PIRSD</name>
<keyword evidence="1" id="KW-0812">Transmembrane</keyword>
<keyword evidence="1" id="KW-1133">Transmembrane helix</keyword>
<keyword evidence="3" id="KW-1185">Reference proteome</keyword>
<gene>
    <name evidence="2" type="ordered locus">Psta_0224</name>
</gene>
<reference evidence="2 3" key="1">
    <citation type="journal article" date="2009" name="Stand. Genomic Sci.">
        <title>Complete genome sequence of Pirellula staleyi type strain (ATCC 27377).</title>
        <authorList>
            <person name="Clum A."/>
            <person name="Tindall B.J."/>
            <person name="Sikorski J."/>
            <person name="Ivanova N."/>
            <person name="Mavrommatis K."/>
            <person name="Lucas S."/>
            <person name="Glavina del Rio T."/>
            <person name="Nolan M."/>
            <person name="Chen F."/>
            <person name="Tice H."/>
            <person name="Pitluck S."/>
            <person name="Cheng J.F."/>
            <person name="Chertkov O."/>
            <person name="Brettin T."/>
            <person name="Han C."/>
            <person name="Detter J.C."/>
            <person name="Kuske C."/>
            <person name="Bruce D."/>
            <person name="Goodwin L."/>
            <person name="Ovchinikova G."/>
            <person name="Pati A."/>
            <person name="Mikhailova N."/>
            <person name="Chen A."/>
            <person name="Palaniappan K."/>
            <person name="Land M."/>
            <person name="Hauser L."/>
            <person name="Chang Y.J."/>
            <person name="Jeffries C.D."/>
            <person name="Chain P."/>
            <person name="Rohde M."/>
            <person name="Goker M."/>
            <person name="Bristow J."/>
            <person name="Eisen J.A."/>
            <person name="Markowitz V."/>
            <person name="Hugenholtz P."/>
            <person name="Kyrpides N.C."/>
            <person name="Klenk H.P."/>
            <person name="Lapidus A."/>
        </authorList>
    </citation>
    <scope>NUCLEOTIDE SEQUENCE [LARGE SCALE GENOMIC DNA]</scope>
    <source>
        <strain evidence="3">ATCC 27377 / DSM 6068 / ICPB 4128</strain>
    </source>
</reference>
<keyword evidence="1" id="KW-0472">Membrane</keyword>
<dbReference type="KEGG" id="psl:Psta_0224"/>
<organism evidence="2 3">
    <name type="scientific">Pirellula staleyi (strain ATCC 27377 / DSM 6068 / ICPB 4128)</name>
    <name type="common">Pirella staleyi</name>
    <dbReference type="NCBI Taxonomy" id="530564"/>
    <lineage>
        <taxon>Bacteria</taxon>
        <taxon>Pseudomonadati</taxon>
        <taxon>Planctomycetota</taxon>
        <taxon>Planctomycetia</taxon>
        <taxon>Pirellulales</taxon>
        <taxon>Pirellulaceae</taxon>
        <taxon>Pirellula</taxon>
    </lineage>
</organism>
<dbReference type="AlphaFoldDB" id="D2R1D5"/>
<evidence type="ECO:0000313" key="3">
    <source>
        <dbReference type="Proteomes" id="UP000001887"/>
    </source>
</evidence>
<evidence type="ECO:0000256" key="1">
    <source>
        <dbReference type="SAM" id="Phobius"/>
    </source>
</evidence>
<feature type="transmembrane region" description="Helical" evidence="1">
    <location>
        <begin position="101"/>
        <end position="121"/>
    </location>
</feature>
<dbReference type="EMBL" id="CP001848">
    <property type="protein sequence ID" value="ADB14920.1"/>
    <property type="molecule type" value="Genomic_DNA"/>
</dbReference>